<evidence type="ECO:0000256" key="1">
    <source>
        <dbReference type="SAM" id="Coils"/>
    </source>
</evidence>
<organism evidence="2 3">
    <name type="scientific">Microbacterium paludicola</name>
    <dbReference type="NCBI Taxonomy" id="300019"/>
    <lineage>
        <taxon>Bacteria</taxon>
        <taxon>Bacillati</taxon>
        <taxon>Actinomycetota</taxon>
        <taxon>Actinomycetes</taxon>
        <taxon>Micrococcales</taxon>
        <taxon>Microbacteriaceae</taxon>
        <taxon>Microbacterium</taxon>
    </lineage>
</organism>
<evidence type="ECO:0000313" key="2">
    <source>
        <dbReference type="EMBL" id="MDR6167784.1"/>
    </source>
</evidence>
<sequence length="100" mass="11334">MPPPEPLVSNATPLDAAAVLTLEMIAALRPRLTALRDEVDAIRRRAAELEHDTAWRARAAREYRERLAAWRERSDDAAMRIDRLDDELHRVQTRLVAGGP</sequence>
<dbReference type="RefSeq" id="WP_023953627.1">
    <property type="nucleotide sequence ID" value="NZ_JAVIZA010000001.1"/>
</dbReference>
<name>A0ABU1I1M4_9MICO</name>
<dbReference type="Proteomes" id="UP001260188">
    <property type="component" value="Unassembled WGS sequence"/>
</dbReference>
<dbReference type="EMBL" id="JAVIZA010000001">
    <property type="protein sequence ID" value="MDR6167784.1"/>
    <property type="molecule type" value="Genomic_DNA"/>
</dbReference>
<feature type="coiled-coil region" evidence="1">
    <location>
        <begin position="32"/>
        <end position="87"/>
    </location>
</feature>
<keyword evidence="1" id="KW-0175">Coiled coil</keyword>
<evidence type="ECO:0000313" key="3">
    <source>
        <dbReference type="Proteomes" id="UP001260188"/>
    </source>
</evidence>
<proteinExistence type="predicted"/>
<dbReference type="Gene3D" id="1.10.287.1060">
    <property type="entry name" value="ESAT-6-like"/>
    <property type="match status" value="1"/>
</dbReference>
<accession>A0ABU1I1M4</accession>
<gene>
    <name evidence="2" type="ORF">QE367_001988</name>
</gene>
<comment type="caution">
    <text evidence="2">The sequence shown here is derived from an EMBL/GenBank/DDBJ whole genome shotgun (WGS) entry which is preliminary data.</text>
</comment>
<reference evidence="2 3" key="1">
    <citation type="submission" date="2023-08" db="EMBL/GenBank/DDBJ databases">
        <title>Functional and genomic diversity of the sorghum phyllosphere microbiome.</title>
        <authorList>
            <person name="Shade A."/>
        </authorList>
    </citation>
    <scope>NUCLEOTIDE SEQUENCE [LARGE SCALE GENOMIC DNA]</scope>
    <source>
        <strain evidence="2 3">SORGH_AS_0919</strain>
    </source>
</reference>
<keyword evidence="3" id="KW-1185">Reference proteome</keyword>
<protein>
    <submittedName>
        <fullName evidence="2">Nucleic acid-binding Zn-ribbon protein</fullName>
    </submittedName>
</protein>